<evidence type="ECO:0000256" key="3">
    <source>
        <dbReference type="ARBA" id="ARBA00022692"/>
    </source>
</evidence>
<evidence type="ECO:0000256" key="8">
    <source>
        <dbReference type="ARBA" id="ARBA00023136"/>
    </source>
</evidence>
<feature type="region of interest" description="Disordered" evidence="9">
    <location>
        <begin position="683"/>
        <end position="753"/>
    </location>
</feature>
<comment type="subcellular location">
    <subcellularLocation>
        <location evidence="1">Endoplasmic reticulum membrane</location>
    </subcellularLocation>
</comment>
<evidence type="ECO:0000256" key="9">
    <source>
        <dbReference type="SAM" id="MobiDB-lite"/>
    </source>
</evidence>
<evidence type="ECO:0000256" key="10">
    <source>
        <dbReference type="SAM" id="Phobius"/>
    </source>
</evidence>
<dbReference type="InterPro" id="IPR031468">
    <property type="entry name" value="SMP_LBD"/>
</dbReference>
<evidence type="ECO:0000256" key="5">
    <source>
        <dbReference type="ARBA" id="ARBA00022989"/>
    </source>
</evidence>
<feature type="compositionally biased region" description="Polar residues" evidence="9">
    <location>
        <begin position="699"/>
        <end position="726"/>
    </location>
</feature>
<dbReference type="PROSITE" id="PS51847">
    <property type="entry name" value="SMP"/>
    <property type="match status" value="1"/>
</dbReference>
<dbReference type="PANTHER" id="PTHR13466:SF19">
    <property type="entry name" value="NUCLEUS-VACUOLE JUNCTION PROTEIN 2"/>
    <property type="match status" value="1"/>
</dbReference>
<gene>
    <name evidence="12" type="ORF">BB561_006660</name>
</gene>
<evidence type="ECO:0000259" key="11">
    <source>
        <dbReference type="PROSITE" id="PS51847"/>
    </source>
</evidence>
<keyword evidence="4" id="KW-0256">Endoplasmic reticulum</keyword>
<evidence type="ECO:0000313" key="12">
    <source>
        <dbReference type="EMBL" id="PVU86566.1"/>
    </source>
</evidence>
<evidence type="ECO:0000256" key="4">
    <source>
        <dbReference type="ARBA" id="ARBA00022824"/>
    </source>
</evidence>
<dbReference type="SUPFAM" id="SSF50729">
    <property type="entry name" value="PH domain-like"/>
    <property type="match status" value="1"/>
</dbReference>
<dbReference type="CDD" id="cd21675">
    <property type="entry name" value="SMP_TEX2"/>
    <property type="match status" value="1"/>
</dbReference>
<dbReference type="GO" id="GO:1990456">
    <property type="term" value="P:mitochondrion-endoplasmic reticulum membrane tethering"/>
    <property type="evidence" value="ECO:0007669"/>
    <property type="project" value="TreeGrafter"/>
</dbReference>
<keyword evidence="13" id="KW-1185">Reference proteome</keyword>
<keyword evidence="6" id="KW-0445">Lipid transport</keyword>
<dbReference type="OrthoDB" id="26740at2759"/>
<dbReference type="GO" id="GO:0008289">
    <property type="term" value="F:lipid binding"/>
    <property type="evidence" value="ECO:0007669"/>
    <property type="project" value="UniProtKB-KW"/>
</dbReference>
<feature type="region of interest" description="Disordered" evidence="9">
    <location>
        <begin position="964"/>
        <end position="983"/>
    </location>
</feature>
<keyword evidence="2" id="KW-0813">Transport</keyword>
<evidence type="ECO:0000256" key="7">
    <source>
        <dbReference type="ARBA" id="ARBA00023121"/>
    </source>
</evidence>
<accession>A0A2T9Y2J1</accession>
<reference evidence="12 13" key="1">
    <citation type="journal article" date="2018" name="MBio">
        <title>Comparative Genomics Reveals the Core Gene Toolbox for the Fungus-Insect Symbiosis.</title>
        <authorList>
            <person name="Wang Y."/>
            <person name="Stata M."/>
            <person name="Wang W."/>
            <person name="Stajich J.E."/>
            <person name="White M.M."/>
            <person name="Moncalvo J.M."/>
        </authorList>
    </citation>
    <scope>NUCLEOTIDE SEQUENCE [LARGE SCALE GENOMIC DNA]</scope>
    <source>
        <strain evidence="12 13">SWE-8-4</strain>
    </source>
</reference>
<keyword evidence="5 10" id="KW-1133">Transmembrane helix</keyword>
<evidence type="ECO:0000256" key="2">
    <source>
        <dbReference type="ARBA" id="ARBA00022448"/>
    </source>
</evidence>
<feature type="non-terminal residue" evidence="12">
    <location>
        <position position="1177"/>
    </location>
</feature>
<sequence>MYMLYTFLLGFLSFPVIIYISLYLWYLSLPHFEPSNKNSLEYKISTLLKSFLAIAIPYYRNLSSLINELLFDPKNFEAHIQSDFAHVADKENITAYSIIKSIAEPQDHDFKSFATTSSSTLNDYNDLDEIFSGWLFITTPEQIEKHKKKSMLSSYLPKNVSKILNTKKSNETSSASSFGITELSNTASDIEKNIFKASSLYYVVLKNRSLYLYKDISKAEGLGVIILSEYSASLMTADNYSEARIYSKKLPIILNYNNHNKSQATEYNSKDINAKDTPKQSSCSENQNIAYYIFAKHSVNKEDWYFEITKAILENGSKKDQNVFNDCYKLDWDQVIENVKSSLHKTEPSSDKNILADTLLNLIIGRIFLGLIKTNNAHSYATKKLQKKFTKMSFPSIISNIEILNIDLGSKVPTLFNTRILDIGLNGQVKLQSDFNYSGKIYVLLKIVIKLVNISFPVTVKLQINEISGVLHIYIKNPPSNRIWVGFETMPKIDLILEPTIMQKQIKTKKIIAILKSKILNNFKSSYVLPNMTDFLFYNPSECGFGGIMQSEIVNKFNNLKKNSNLDANINSRSNNNVEMDLAQSGKLDSSSENLHIFDDSFSTINEELDNLSSPKIQKPIDALQMDLRQSEIIKQEMLNNSKKQHISPLKLNSIKKWSMESVVEPNKRGSVSSLDSVLLSNEDTKLSSSSVDERNDPVFNNKNLSKIQLNNKKANDLESSSTLRQPTPGEIFQRNPSNQSDQASKNQIISDNSSNIKYKNNYGVNKTLNLMGYLGNSTMSNDCLAQSPKKPNLTQNETNGFSFNRVFTSTLSKTMSSQTGELSKNELKFISKSEKTAPSYTLSSVSSDAKNIGSTIKSSVISSASELYKTANQSKTVSSVKKWLPKSIQSKKSNPDFISNTNIKTNSVIEEKPMPLYSIKTSTGSQKNSKPISSLEANGKINTDYNERIGDKMVSSDKALKKNLDTSDSEKNSNNSEPINADNLVEDLVYSNEKVNNSHKLPKVKLQSHSNDFYLLENQVPFLKEPPKLPSRNHEIHVKSSINSTSKEQHFADKSSSAEFYVISDINNLSDSRIEKNKLKLSEIPRTAAAGVPYHSAKRTRLEYSTVAKTSLIDPQNLQEFAEVSIIHLIDNSNPKALKKACYDGSDTKIGCSWTQFSGNINAAIDYVALKTDDKY</sequence>
<dbReference type="GO" id="GO:0005789">
    <property type="term" value="C:endoplasmic reticulum membrane"/>
    <property type="evidence" value="ECO:0007669"/>
    <property type="project" value="UniProtKB-SubCell"/>
</dbReference>
<dbReference type="AlphaFoldDB" id="A0A2T9Y2J1"/>
<keyword evidence="8 10" id="KW-0472">Membrane</keyword>
<comment type="caution">
    <text evidence="12">The sequence shown here is derived from an EMBL/GenBank/DDBJ whole genome shotgun (WGS) entry which is preliminary data.</text>
</comment>
<evidence type="ECO:0000313" key="13">
    <source>
        <dbReference type="Proteomes" id="UP000245383"/>
    </source>
</evidence>
<dbReference type="Gene3D" id="2.30.29.30">
    <property type="entry name" value="Pleckstrin-homology domain (PH domain)/Phosphotyrosine-binding domain (PTB)"/>
    <property type="match status" value="1"/>
</dbReference>
<dbReference type="STRING" id="133385.A0A2T9Y2J1"/>
<keyword evidence="3 10" id="KW-0812">Transmembrane</keyword>
<feature type="domain" description="SMP-LTD" evidence="11">
    <location>
        <begin position="326"/>
        <end position="538"/>
    </location>
</feature>
<keyword evidence="7" id="KW-0446">Lipid-binding</keyword>
<dbReference type="InterPro" id="IPR011993">
    <property type="entry name" value="PH-like_dom_sf"/>
</dbReference>
<dbReference type="Proteomes" id="UP000245383">
    <property type="component" value="Unassembled WGS sequence"/>
</dbReference>
<feature type="compositionally biased region" description="Polar residues" evidence="9">
    <location>
        <begin position="735"/>
        <end position="753"/>
    </location>
</feature>
<evidence type="ECO:0000256" key="1">
    <source>
        <dbReference type="ARBA" id="ARBA00004586"/>
    </source>
</evidence>
<dbReference type="GO" id="GO:0032865">
    <property type="term" value="C:ERMES complex"/>
    <property type="evidence" value="ECO:0007669"/>
    <property type="project" value="TreeGrafter"/>
</dbReference>
<name>A0A2T9Y2J1_9FUNG</name>
<dbReference type="EMBL" id="MBFR01000647">
    <property type="protein sequence ID" value="PVU86566.1"/>
    <property type="molecule type" value="Genomic_DNA"/>
</dbReference>
<evidence type="ECO:0000256" key="6">
    <source>
        <dbReference type="ARBA" id="ARBA00023055"/>
    </source>
</evidence>
<dbReference type="GO" id="GO:0015914">
    <property type="term" value="P:phospholipid transport"/>
    <property type="evidence" value="ECO:0007669"/>
    <property type="project" value="TreeGrafter"/>
</dbReference>
<organism evidence="12 13">
    <name type="scientific">Smittium simulii</name>
    <dbReference type="NCBI Taxonomy" id="133385"/>
    <lineage>
        <taxon>Eukaryota</taxon>
        <taxon>Fungi</taxon>
        <taxon>Fungi incertae sedis</taxon>
        <taxon>Zoopagomycota</taxon>
        <taxon>Kickxellomycotina</taxon>
        <taxon>Harpellomycetes</taxon>
        <taxon>Harpellales</taxon>
        <taxon>Legeriomycetaceae</taxon>
        <taxon>Smittium</taxon>
    </lineage>
</organism>
<proteinExistence type="predicted"/>
<protein>
    <recommendedName>
        <fullName evidence="11">SMP-LTD domain-containing protein</fullName>
    </recommendedName>
</protein>
<feature type="transmembrane region" description="Helical" evidence="10">
    <location>
        <begin position="6"/>
        <end position="28"/>
    </location>
</feature>
<dbReference type="PANTHER" id="PTHR13466">
    <property type="entry name" value="TEX2 PROTEIN-RELATED"/>
    <property type="match status" value="1"/>
</dbReference>